<evidence type="ECO:0000259" key="1">
    <source>
        <dbReference type="Pfam" id="PF17172"/>
    </source>
</evidence>
<feature type="non-terminal residue" evidence="2">
    <location>
        <position position="1"/>
    </location>
</feature>
<dbReference type="InterPro" id="IPR012336">
    <property type="entry name" value="Thioredoxin-like_fold"/>
</dbReference>
<dbReference type="InterPro" id="IPR040079">
    <property type="entry name" value="Glutathione_S-Trfase"/>
</dbReference>
<reference evidence="2 3" key="1">
    <citation type="submission" date="2022-12" db="EMBL/GenBank/DDBJ databases">
        <title>Chromosome-level genome of Tegillarca granosa.</title>
        <authorList>
            <person name="Kim J."/>
        </authorList>
    </citation>
    <scope>NUCLEOTIDE SEQUENCE [LARGE SCALE GENOMIC DNA]</scope>
    <source>
        <strain evidence="2">Teg-2019</strain>
        <tissue evidence="2">Adductor muscle</tissue>
    </source>
</reference>
<organism evidence="2 3">
    <name type="scientific">Tegillarca granosa</name>
    <name type="common">Malaysian cockle</name>
    <name type="synonym">Anadara granosa</name>
    <dbReference type="NCBI Taxonomy" id="220873"/>
    <lineage>
        <taxon>Eukaryota</taxon>
        <taxon>Metazoa</taxon>
        <taxon>Spiralia</taxon>
        <taxon>Lophotrochozoa</taxon>
        <taxon>Mollusca</taxon>
        <taxon>Bivalvia</taxon>
        <taxon>Autobranchia</taxon>
        <taxon>Pteriomorphia</taxon>
        <taxon>Arcoida</taxon>
        <taxon>Arcoidea</taxon>
        <taxon>Arcidae</taxon>
        <taxon>Tegillarca</taxon>
    </lineage>
</organism>
<feature type="domain" description="Thioredoxin-like fold" evidence="1">
    <location>
        <begin position="24"/>
        <end position="101"/>
    </location>
</feature>
<gene>
    <name evidence="2" type="ORF">KUTeg_022931</name>
</gene>
<name>A0ABQ9E547_TEGGR</name>
<dbReference type="SUPFAM" id="SSF52833">
    <property type="entry name" value="Thioredoxin-like"/>
    <property type="match status" value="1"/>
</dbReference>
<proteinExistence type="predicted"/>
<dbReference type="SFLD" id="SFLDS00019">
    <property type="entry name" value="Glutathione_Transferase_(cytos"/>
    <property type="match status" value="1"/>
</dbReference>
<keyword evidence="3" id="KW-1185">Reference proteome</keyword>
<dbReference type="PANTHER" id="PTHR12289:SF41">
    <property type="entry name" value="FAILED AXON CONNECTIONS-RELATED"/>
    <property type="match status" value="1"/>
</dbReference>
<dbReference type="Pfam" id="PF17172">
    <property type="entry name" value="GST_N_4"/>
    <property type="match status" value="1"/>
</dbReference>
<dbReference type="Proteomes" id="UP001217089">
    <property type="component" value="Unassembled WGS sequence"/>
</dbReference>
<protein>
    <recommendedName>
        <fullName evidence="1">Thioredoxin-like fold domain-containing protein</fullName>
    </recommendedName>
</protein>
<dbReference type="InterPro" id="IPR036249">
    <property type="entry name" value="Thioredoxin-like_sf"/>
</dbReference>
<dbReference type="InterPro" id="IPR050931">
    <property type="entry name" value="Mito_Protein_Transport_Metaxin"/>
</dbReference>
<dbReference type="Gene3D" id="1.20.1050.10">
    <property type="match status" value="1"/>
</dbReference>
<dbReference type="PANTHER" id="PTHR12289">
    <property type="entry name" value="METAXIN RELATED"/>
    <property type="match status" value="1"/>
</dbReference>
<evidence type="ECO:0000313" key="3">
    <source>
        <dbReference type="Proteomes" id="UP001217089"/>
    </source>
</evidence>
<accession>A0ABQ9E547</accession>
<dbReference type="SFLD" id="SFLDG01180">
    <property type="entry name" value="SUF1"/>
    <property type="match status" value="1"/>
</dbReference>
<evidence type="ECO:0000313" key="2">
    <source>
        <dbReference type="EMBL" id="KAJ8298871.1"/>
    </source>
</evidence>
<dbReference type="Gene3D" id="3.40.30.10">
    <property type="entry name" value="Glutaredoxin"/>
    <property type="match status" value="1"/>
</dbReference>
<sequence length="209" mass="24774">TNFPANIVILHQIERGPFAPSYVPFAVKLETYLRMANLPYMNVHSYEMSPKGKMPWIEYNGEIVSDSQFCIEFLNKKFDKDLNKHLSLENKAIGRAFQKMTMMLFRLNFDDDMKMMSLENMSRFLKWWSHRYYCRWNLRNAKAHGIGRHSKQEVHSIMMADLKALSDFLALIEKCFIFSEFTNLCQYCERMKETFWPDWNECITNGGAS</sequence>
<comment type="caution">
    <text evidence="2">The sequence shown here is derived from an EMBL/GenBank/DDBJ whole genome shotgun (WGS) entry which is preliminary data.</text>
</comment>
<dbReference type="EMBL" id="JARBDR010000921">
    <property type="protein sequence ID" value="KAJ8298871.1"/>
    <property type="molecule type" value="Genomic_DNA"/>
</dbReference>